<dbReference type="RefSeq" id="WP_088984908.1">
    <property type="nucleotide sequence ID" value="NZ_LT607413.1"/>
</dbReference>
<name>A0A1C5A5T1_MICEC</name>
<dbReference type="Proteomes" id="UP000198253">
    <property type="component" value="Chromosome I"/>
</dbReference>
<dbReference type="OrthoDB" id="4470560at2"/>
<gene>
    <name evidence="1" type="ORF">GA0070618_6376</name>
</gene>
<proteinExistence type="predicted"/>
<keyword evidence="2" id="KW-1185">Reference proteome</keyword>
<dbReference type="AlphaFoldDB" id="A0A1C5A5T1"/>
<evidence type="ECO:0008006" key="3">
    <source>
        <dbReference type="Google" id="ProtNLM"/>
    </source>
</evidence>
<dbReference type="EMBL" id="LT607413">
    <property type="protein sequence ID" value="SCF40593.1"/>
    <property type="molecule type" value="Genomic_DNA"/>
</dbReference>
<sequence>MTDTSSAFTPPHPGAERARRDHAALFRVTERHADTEERRRRHGNAYVPEPYEAVSLVLALAVGAAELTPGEEPVDHADLMAALTLVPRVRADVDTLEAGLLSLARDRGMTWQEIAFGLGLGSAQAARQRFERVSGRTTPAAD</sequence>
<dbReference type="InParanoid" id="A0A1C5A5T1"/>
<evidence type="ECO:0000313" key="1">
    <source>
        <dbReference type="EMBL" id="SCF40593.1"/>
    </source>
</evidence>
<evidence type="ECO:0000313" key="2">
    <source>
        <dbReference type="Proteomes" id="UP000198253"/>
    </source>
</evidence>
<reference evidence="2" key="1">
    <citation type="submission" date="2016-06" db="EMBL/GenBank/DDBJ databases">
        <authorList>
            <person name="Varghese N."/>
            <person name="Submissions Spin"/>
        </authorList>
    </citation>
    <scope>NUCLEOTIDE SEQUENCE [LARGE SCALE GENOMIC DNA]</scope>
    <source>
        <strain evidence="2">DSM 43816</strain>
    </source>
</reference>
<accession>A0A1C5A5T1</accession>
<organism evidence="1 2">
    <name type="scientific">Micromonospora echinospora</name>
    <name type="common">Micromonospora purpurea</name>
    <dbReference type="NCBI Taxonomy" id="1877"/>
    <lineage>
        <taxon>Bacteria</taxon>
        <taxon>Bacillati</taxon>
        <taxon>Actinomycetota</taxon>
        <taxon>Actinomycetes</taxon>
        <taxon>Micromonosporales</taxon>
        <taxon>Micromonosporaceae</taxon>
        <taxon>Micromonospora</taxon>
    </lineage>
</organism>
<protein>
    <recommendedName>
        <fullName evidence="3">DNA-binding protein</fullName>
    </recommendedName>
</protein>